<dbReference type="GO" id="GO:0140359">
    <property type="term" value="F:ABC-type transporter activity"/>
    <property type="evidence" value="ECO:0007669"/>
    <property type="project" value="InterPro"/>
</dbReference>
<keyword evidence="5" id="KW-0997">Cell inner membrane</keyword>
<keyword evidence="3 9" id="KW-0813">Transport</keyword>
<gene>
    <name evidence="11" type="ORF">A3A65_02995</name>
</gene>
<dbReference type="PANTHER" id="PTHR30413">
    <property type="entry name" value="INNER MEMBRANE TRANSPORT PERMEASE"/>
    <property type="match status" value="1"/>
</dbReference>
<evidence type="ECO:0000256" key="7">
    <source>
        <dbReference type="ARBA" id="ARBA00022989"/>
    </source>
</evidence>
<evidence type="ECO:0000256" key="2">
    <source>
        <dbReference type="ARBA" id="ARBA00007783"/>
    </source>
</evidence>
<sequence length="260" mass="29919">MIEHFKELYSYRALLTAFVVRDLKARYRHTSLGIAWAIIQPLFLMFIFTLVFSYFFKVSTGGPPYPIFSYVALLPWTFISKTFSASGSKFVGSRGLISKIYFPREIIPFSIVLSGLVDFFFGSLVFIAMLVYYQIPISVSFLYLLLLLPTQIILATGLSLLGSVLTALFRDVEFAMPLFIQIWMYASPVIYSVRNLHERFRPFFYLNPATGILDGYRDSIILGRNPDFGFLVTSFLISVATFFVAYWLFKRLEYLVVDIL</sequence>
<evidence type="ECO:0000256" key="4">
    <source>
        <dbReference type="ARBA" id="ARBA00022475"/>
    </source>
</evidence>
<dbReference type="PROSITE" id="PS51012">
    <property type="entry name" value="ABC_TM2"/>
    <property type="match status" value="1"/>
</dbReference>
<proteinExistence type="inferred from homology"/>
<organism evidence="11 12">
    <name type="scientific">Candidatus Chisholmbacteria bacterium RIFCSPLOWO2_01_FULL_49_14</name>
    <dbReference type="NCBI Taxonomy" id="1797593"/>
    <lineage>
        <taxon>Bacteria</taxon>
        <taxon>Candidatus Chisholmiibacteriota</taxon>
    </lineage>
</organism>
<evidence type="ECO:0000256" key="9">
    <source>
        <dbReference type="RuleBase" id="RU361157"/>
    </source>
</evidence>
<protein>
    <recommendedName>
        <fullName evidence="9">Transport permease protein</fullName>
    </recommendedName>
</protein>
<comment type="subcellular location">
    <subcellularLocation>
        <location evidence="1">Cell inner membrane</location>
        <topology evidence="1">Multi-pass membrane protein</topology>
    </subcellularLocation>
    <subcellularLocation>
        <location evidence="9">Cell membrane</location>
        <topology evidence="9">Multi-pass membrane protein</topology>
    </subcellularLocation>
</comment>
<dbReference type="GO" id="GO:0015920">
    <property type="term" value="P:lipopolysaccharide transport"/>
    <property type="evidence" value="ECO:0007669"/>
    <property type="project" value="TreeGrafter"/>
</dbReference>
<dbReference type="STRING" id="1797593.A3A65_02995"/>
<evidence type="ECO:0000256" key="6">
    <source>
        <dbReference type="ARBA" id="ARBA00022692"/>
    </source>
</evidence>
<feature type="transmembrane region" description="Helical" evidence="9">
    <location>
        <begin position="174"/>
        <end position="193"/>
    </location>
</feature>
<dbReference type="GO" id="GO:0005886">
    <property type="term" value="C:plasma membrane"/>
    <property type="evidence" value="ECO:0007669"/>
    <property type="project" value="UniProtKB-SubCell"/>
</dbReference>
<feature type="transmembrane region" description="Helical" evidence="9">
    <location>
        <begin position="34"/>
        <end position="55"/>
    </location>
</feature>
<dbReference type="Proteomes" id="UP000176723">
    <property type="component" value="Unassembled WGS sequence"/>
</dbReference>
<keyword evidence="8 9" id="KW-0472">Membrane</keyword>
<keyword evidence="7 9" id="KW-1133">Transmembrane helix</keyword>
<keyword evidence="6 9" id="KW-0812">Transmembrane</keyword>
<dbReference type="InterPro" id="IPR013525">
    <property type="entry name" value="ABC2_TM"/>
</dbReference>
<evidence type="ECO:0000256" key="5">
    <source>
        <dbReference type="ARBA" id="ARBA00022519"/>
    </source>
</evidence>
<dbReference type="Pfam" id="PF01061">
    <property type="entry name" value="ABC2_membrane"/>
    <property type="match status" value="1"/>
</dbReference>
<comment type="similarity">
    <text evidence="2 9">Belongs to the ABC-2 integral membrane protein family.</text>
</comment>
<name>A0A1G1W2T2_9BACT</name>
<evidence type="ECO:0000256" key="1">
    <source>
        <dbReference type="ARBA" id="ARBA00004429"/>
    </source>
</evidence>
<accession>A0A1G1W2T2</accession>
<feature type="transmembrane region" description="Helical" evidence="9">
    <location>
        <begin position="228"/>
        <end position="249"/>
    </location>
</feature>
<feature type="transmembrane region" description="Helical" evidence="9">
    <location>
        <begin position="106"/>
        <end position="135"/>
    </location>
</feature>
<evidence type="ECO:0000256" key="3">
    <source>
        <dbReference type="ARBA" id="ARBA00022448"/>
    </source>
</evidence>
<reference evidence="11 12" key="1">
    <citation type="journal article" date="2016" name="Nat. Commun.">
        <title>Thousands of microbial genomes shed light on interconnected biogeochemical processes in an aquifer system.</title>
        <authorList>
            <person name="Anantharaman K."/>
            <person name="Brown C.T."/>
            <person name="Hug L.A."/>
            <person name="Sharon I."/>
            <person name="Castelle C.J."/>
            <person name="Probst A.J."/>
            <person name="Thomas B.C."/>
            <person name="Singh A."/>
            <person name="Wilkins M.J."/>
            <person name="Karaoz U."/>
            <person name="Brodie E.L."/>
            <person name="Williams K.H."/>
            <person name="Hubbard S.S."/>
            <person name="Banfield J.F."/>
        </authorList>
    </citation>
    <scope>NUCLEOTIDE SEQUENCE [LARGE SCALE GENOMIC DNA]</scope>
</reference>
<comment type="caution">
    <text evidence="11">The sequence shown here is derived from an EMBL/GenBank/DDBJ whole genome shotgun (WGS) entry which is preliminary data.</text>
</comment>
<feature type="transmembrane region" description="Helical" evidence="9">
    <location>
        <begin position="67"/>
        <end position="85"/>
    </location>
</feature>
<dbReference type="InterPro" id="IPR047817">
    <property type="entry name" value="ABC2_TM_bact-type"/>
</dbReference>
<evidence type="ECO:0000313" key="12">
    <source>
        <dbReference type="Proteomes" id="UP000176723"/>
    </source>
</evidence>
<evidence type="ECO:0000259" key="10">
    <source>
        <dbReference type="PROSITE" id="PS51012"/>
    </source>
</evidence>
<evidence type="ECO:0000313" key="11">
    <source>
        <dbReference type="EMBL" id="OGY21985.1"/>
    </source>
</evidence>
<dbReference type="PANTHER" id="PTHR30413:SF8">
    <property type="entry name" value="TRANSPORT PERMEASE PROTEIN"/>
    <property type="match status" value="1"/>
</dbReference>
<dbReference type="AlphaFoldDB" id="A0A1G1W2T2"/>
<dbReference type="EMBL" id="MHCL01000007">
    <property type="protein sequence ID" value="OGY21985.1"/>
    <property type="molecule type" value="Genomic_DNA"/>
</dbReference>
<feature type="transmembrane region" description="Helical" evidence="9">
    <location>
        <begin position="141"/>
        <end position="162"/>
    </location>
</feature>
<feature type="domain" description="ABC transmembrane type-2" evidence="10">
    <location>
        <begin position="32"/>
        <end position="252"/>
    </location>
</feature>
<evidence type="ECO:0000256" key="8">
    <source>
        <dbReference type="ARBA" id="ARBA00023136"/>
    </source>
</evidence>
<keyword evidence="4 9" id="KW-1003">Cell membrane</keyword>